<name>A0ABV7VJR3_9PROT</name>
<dbReference type="RefSeq" id="WP_379729322.1">
    <property type="nucleotide sequence ID" value="NZ_JBHRYJ010000005.1"/>
</dbReference>
<dbReference type="Proteomes" id="UP001595711">
    <property type="component" value="Unassembled WGS sequence"/>
</dbReference>
<reference evidence="2" key="1">
    <citation type="journal article" date="2019" name="Int. J. Syst. Evol. Microbiol.">
        <title>The Global Catalogue of Microorganisms (GCM) 10K type strain sequencing project: providing services to taxonomists for standard genome sequencing and annotation.</title>
        <authorList>
            <consortium name="The Broad Institute Genomics Platform"/>
            <consortium name="The Broad Institute Genome Sequencing Center for Infectious Disease"/>
            <person name="Wu L."/>
            <person name="Ma J."/>
        </authorList>
    </citation>
    <scope>NUCLEOTIDE SEQUENCE [LARGE SCALE GENOMIC DNA]</scope>
    <source>
        <strain evidence="2">KCTC 42182</strain>
    </source>
</reference>
<evidence type="ECO:0000313" key="1">
    <source>
        <dbReference type="EMBL" id="MFC3677733.1"/>
    </source>
</evidence>
<dbReference type="EMBL" id="JBHRYJ010000005">
    <property type="protein sequence ID" value="MFC3677733.1"/>
    <property type="molecule type" value="Genomic_DNA"/>
</dbReference>
<comment type="caution">
    <text evidence="1">The sequence shown here is derived from an EMBL/GenBank/DDBJ whole genome shotgun (WGS) entry which is preliminary data.</text>
</comment>
<accession>A0ABV7VJR3</accession>
<proteinExistence type="predicted"/>
<protein>
    <submittedName>
        <fullName evidence="1">Uncharacterized protein</fullName>
    </submittedName>
</protein>
<keyword evidence="2" id="KW-1185">Reference proteome</keyword>
<gene>
    <name evidence="1" type="ORF">ACFOOQ_19430</name>
</gene>
<organism evidence="1 2">
    <name type="scientific">Ferrovibrio xuzhouensis</name>
    <dbReference type="NCBI Taxonomy" id="1576914"/>
    <lineage>
        <taxon>Bacteria</taxon>
        <taxon>Pseudomonadati</taxon>
        <taxon>Pseudomonadota</taxon>
        <taxon>Alphaproteobacteria</taxon>
        <taxon>Rhodospirillales</taxon>
        <taxon>Rhodospirillaceae</taxon>
        <taxon>Ferrovibrio</taxon>
    </lineage>
</organism>
<evidence type="ECO:0000313" key="2">
    <source>
        <dbReference type="Proteomes" id="UP001595711"/>
    </source>
</evidence>
<sequence length="124" mass="13324">MLITPRRQLSGEQIRSEGYDVPVHDAVMLTFRASNDVTLADGSSVAAWIMLLVDTATGEVHAAEVQLAEDLVQTVGIAQAGLDGFGDPRASYVVTKPCNAPVRVFFEDPAAVNEFPRYSLAMEG</sequence>